<gene>
    <name evidence="1" type="ORF">H4R26_003435</name>
</gene>
<accession>A0A9W8BB70</accession>
<dbReference type="Proteomes" id="UP001150907">
    <property type="component" value="Unassembled WGS sequence"/>
</dbReference>
<organism evidence="1 2">
    <name type="scientific">Coemansia thaxteri</name>
    <dbReference type="NCBI Taxonomy" id="2663907"/>
    <lineage>
        <taxon>Eukaryota</taxon>
        <taxon>Fungi</taxon>
        <taxon>Fungi incertae sedis</taxon>
        <taxon>Zoopagomycota</taxon>
        <taxon>Kickxellomycotina</taxon>
        <taxon>Kickxellomycetes</taxon>
        <taxon>Kickxellales</taxon>
        <taxon>Kickxellaceae</taxon>
        <taxon>Coemansia</taxon>
    </lineage>
</organism>
<sequence length="110" mass="13413">MVLTPIKRSIVPSPLEDQRRFDDFVTQYLNKCDDLLSYTKRYPTVKQTDLLTVQRQNRNPHEEHRWLRRNLQITRRETTYDELRSVLFVNRAEHLPRWMPHLLAADWPEV</sequence>
<dbReference type="EMBL" id="JANBQF010000271">
    <property type="protein sequence ID" value="KAJ2002779.1"/>
    <property type="molecule type" value="Genomic_DNA"/>
</dbReference>
<dbReference type="OrthoDB" id="6423603at2759"/>
<keyword evidence="2" id="KW-1185">Reference proteome</keyword>
<protein>
    <submittedName>
        <fullName evidence="1">Uncharacterized protein</fullName>
    </submittedName>
</protein>
<dbReference type="AlphaFoldDB" id="A0A9W8BB70"/>
<evidence type="ECO:0000313" key="2">
    <source>
        <dbReference type="Proteomes" id="UP001150907"/>
    </source>
</evidence>
<evidence type="ECO:0000313" key="1">
    <source>
        <dbReference type="EMBL" id="KAJ2002779.1"/>
    </source>
</evidence>
<reference evidence="1" key="1">
    <citation type="submission" date="2022-07" db="EMBL/GenBank/DDBJ databases">
        <title>Phylogenomic reconstructions and comparative analyses of Kickxellomycotina fungi.</title>
        <authorList>
            <person name="Reynolds N.K."/>
            <person name="Stajich J.E."/>
            <person name="Barry K."/>
            <person name="Grigoriev I.V."/>
            <person name="Crous P."/>
            <person name="Smith M.E."/>
        </authorList>
    </citation>
    <scope>NUCLEOTIDE SEQUENCE</scope>
    <source>
        <strain evidence="1">IMI 214461</strain>
    </source>
</reference>
<comment type="caution">
    <text evidence="1">The sequence shown here is derived from an EMBL/GenBank/DDBJ whole genome shotgun (WGS) entry which is preliminary data.</text>
</comment>
<proteinExistence type="predicted"/>
<name>A0A9W8BB70_9FUNG</name>